<accession>A0A841TYA2</accession>
<keyword evidence="8" id="KW-1185">Reference proteome</keyword>
<reference evidence="7 8" key="1">
    <citation type="submission" date="2020-08" db="EMBL/GenBank/DDBJ databases">
        <title>Cohnella phylogeny.</title>
        <authorList>
            <person name="Dunlap C."/>
        </authorList>
    </citation>
    <scope>NUCLEOTIDE SEQUENCE [LARGE SCALE GENOMIC DNA]</scope>
    <source>
        <strain evidence="7 8">DSM 25239</strain>
    </source>
</reference>
<evidence type="ECO:0000313" key="8">
    <source>
        <dbReference type="Proteomes" id="UP000553776"/>
    </source>
</evidence>
<feature type="transmembrane region" description="Helical" evidence="6">
    <location>
        <begin position="287"/>
        <end position="317"/>
    </location>
</feature>
<evidence type="ECO:0000256" key="4">
    <source>
        <dbReference type="ARBA" id="ARBA00022989"/>
    </source>
</evidence>
<dbReference type="InterPro" id="IPR050833">
    <property type="entry name" value="Poly_Biosynth_Transport"/>
</dbReference>
<dbReference type="Proteomes" id="UP000553776">
    <property type="component" value="Unassembled WGS sequence"/>
</dbReference>
<keyword evidence="2" id="KW-1003">Cell membrane</keyword>
<dbReference type="GO" id="GO:0005886">
    <property type="term" value="C:plasma membrane"/>
    <property type="evidence" value="ECO:0007669"/>
    <property type="project" value="UniProtKB-SubCell"/>
</dbReference>
<dbReference type="RefSeq" id="WP_185137230.1">
    <property type="nucleotide sequence ID" value="NZ_JACJVR010000069.1"/>
</dbReference>
<dbReference type="CDD" id="cd13128">
    <property type="entry name" value="MATE_Wzx_like"/>
    <property type="match status" value="1"/>
</dbReference>
<feature type="transmembrane region" description="Helical" evidence="6">
    <location>
        <begin position="12"/>
        <end position="33"/>
    </location>
</feature>
<protein>
    <submittedName>
        <fullName evidence="7">Flippase</fullName>
    </submittedName>
</protein>
<evidence type="ECO:0000256" key="6">
    <source>
        <dbReference type="SAM" id="Phobius"/>
    </source>
</evidence>
<feature type="transmembrane region" description="Helical" evidence="6">
    <location>
        <begin position="385"/>
        <end position="406"/>
    </location>
</feature>
<dbReference type="PANTHER" id="PTHR30250:SF11">
    <property type="entry name" value="O-ANTIGEN TRANSPORTER-RELATED"/>
    <property type="match status" value="1"/>
</dbReference>
<name>A0A841TYA2_9BACL</name>
<comment type="subcellular location">
    <subcellularLocation>
        <location evidence="1">Cell membrane</location>
        <topology evidence="1">Multi-pass membrane protein</topology>
    </subcellularLocation>
</comment>
<feature type="transmembrane region" description="Helical" evidence="6">
    <location>
        <begin position="362"/>
        <end position="378"/>
    </location>
</feature>
<evidence type="ECO:0000256" key="2">
    <source>
        <dbReference type="ARBA" id="ARBA00022475"/>
    </source>
</evidence>
<keyword evidence="3 6" id="KW-0812">Transmembrane</keyword>
<dbReference type="InterPro" id="IPR002797">
    <property type="entry name" value="Polysacc_synth"/>
</dbReference>
<evidence type="ECO:0000256" key="3">
    <source>
        <dbReference type="ARBA" id="ARBA00022692"/>
    </source>
</evidence>
<comment type="caution">
    <text evidence="7">The sequence shown here is derived from an EMBL/GenBank/DDBJ whole genome shotgun (WGS) entry which is preliminary data.</text>
</comment>
<dbReference type="Pfam" id="PF01943">
    <property type="entry name" value="Polysacc_synt"/>
    <property type="match status" value="1"/>
</dbReference>
<sequence>MKKKYSILLQNVYLLYLIQLTGYALPLITIPYLTRVLGSQNWGHLAIVQAYGAYIILIIEYGFRLSGVRQIAILSNDNRKSSDIFSSIMGAKGLLSIFVILITIVVQLLFPLLKETPSLLWMATIASIIQGLNITWYFQGIERLRFISIVDIISRFFSTILTFVFVRHPNDGIIVLLIQCITSFASLIISFIVVKKLIHIKVPSYKAVTDQLKSGFSLFIMTAAISLYTTSNALILGMFTNPVNVGYYAGAEKIYKAVISLLNPINQVLYPKINKLMYQDTENGGKAAFHGIILISLVGLTMGTVLVIFAPTIINILLGAEFKDAVPILRIFGFLTLIVSVALGIGTQWMLPLGLDRQLNNITIGAGVLNIIVAVVFAKMFQEQGMAWTVIISEFFVVVSSAIYLFKMRLTPWHINNVVEVIRNKASKDFI</sequence>
<feature type="transmembrane region" description="Helical" evidence="6">
    <location>
        <begin position="172"/>
        <end position="194"/>
    </location>
</feature>
<evidence type="ECO:0000256" key="1">
    <source>
        <dbReference type="ARBA" id="ARBA00004651"/>
    </source>
</evidence>
<keyword evidence="5 6" id="KW-0472">Membrane</keyword>
<evidence type="ECO:0000256" key="5">
    <source>
        <dbReference type="ARBA" id="ARBA00023136"/>
    </source>
</evidence>
<feature type="transmembrane region" description="Helical" evidence="6">
    <location>
        <begin position="45"/>
        <end position="63"/>
    </location>
</feature>
<organism evidence="7 8">
    <name type="scientific">Cohnella xylanilytica</name>
    <dbReference type="NCBI Taxonomy" id="557555"/>
    <lineage>
        <taxon>Bacteria</taxon>
        <taxon>Bacillati</taxon>
        <taxon>Bacillota</taxon>
        <taxon>Bacilli</taxon>
        <taxon>Bacillales</taxon>
        <taxon>Paenibacillaceae</taxon>
        <taxon>Cohnella</taxon>
    </lineage>
</organism>
<feature type="transmembrane region" description="Helical" evidence="6">
    <location>
        <begin position="329"/>
        <end position="350"/>
    </location>
</feature>
<dbReference type="PANTHER" id="PTHR30250">
    <property type="entry name" value="PST FAMILY PREDICTED COLANIC ACID TRANSPORTER"/>
    <property type="match status" value="1"/>
</dbReference>
<feature type="transmembrane region" description="Helical" evidence="6">
    <location>
        <begin position="119"/>
        <end position="139"/>
    </location>
</feature>
<gene>
    <name evidence="7" type="ORF">H7B90_17725</name>
</gene>
<feature type="transmembrane region" description="Helical" evidence="6">
    <location>
        <begin position="146"/>
        <end position="166"/>
    </location>
</feature>
<keyword evidence="4 6" id="KW-1133">Transmembrane helix</keyword>
<dbReference type="EMBL" id="JACJVR010000069">
    <property type="protein sequence ID" value="MBB6693246.1"/>
    <property type="molecule type" value="Genomic_DNA"/>
</dbReference>
<proteinExistence type="predicted"/>
<feature type="transmembrane region" description="Helical" evidence="6">
    <location>
        <begin position="215"/>
        <end position="239"/>
    </location>
</feature>
<evidence type="ECO:0000313" key="7">
    <source>
        <dbReference type="EMBL" id="MBB6693246.1"/>
    </source>
</evidence>
<feature type="transmembrane region" description="Helical" evidence="6">
    <location>
        <begin position="84"/>
        <end position="113"/>
    </location>
</feature>
<dbReference type="AlphaFoldDB" id="A0A841TYA2"/>